<dbReference type="SMART" id="SM00871">
    <property type="entry name" value="AraC_E_bind"/>
    <property type="match status" value="1"/>
</dbReference>
<evidence type="ECO:0000313" key="2">
    <source>
        <dbReference type="EMBL" id="MCW9714337.1"/>
    </source>
</evidence>
<reference evidence="2 3" key="1">
    <citation type="submission" date="2021-11" db="EMBL/GenBank/DDBJ databases">
        <title>Aliifidinibius sp. nov., a new bacterium isolated from saline soil.</title>
        <authorList>
            <person name="Galisteo C."/>
            <person name="De La Haba R."/>
            <person name="Sanchez-Porro C."/>
            <person name="Ventosa A."/>
        </authorList>
    </citation>
    <scope>NUCLEOTIDE SEQUENCE [LARGE SCALE GENOMIC DNA]</scope>
    <source>
        <strain evidence="2 3">KACC 190600</strain>
    </source>
</reference>
<dbReference type="InterPro" id="IPR053182">
    <property type="entry name" value="YobU-like_regulator"/>
</dbReference>
<comment type="caution">
    <text evidence="2">The sequence shown here is derived from an EMBL/GenBank/DDBJ whole genome shotgun (WGS) entry which is preliminary data.</text>
</comment>
<protein>
    <submittedName>
        <fullName evidence="2">GyrI-like domain-containing protein</fullName>
    </submittedName>
</protein>
<evidence type="ECO:0000313" key="3">
    <source>
        <dbReference type="Proteomes" id="UP001207337"/>
    </source>
</evidence>
<dbReference type="EMBL" id="JAJNDC010000005">
    <property type="protein sequence ID" value="MCW9714337.1"/>
    <property type="molecule type" value="Genomic_DNA"/>
</dbReference>
<proteinExistence type="predicted"/>
<gene>
    <name evidence="2" type="ORF">LQ318_15620</name>
</gene>
<keyword evidence="3" id="KW-1185">Reference proteome</keyword>
<dbReference type="Pfam" id="PF14526">
    <property type="entry name" value="Cass2"/>
    <property type="match status" value="1"/>
</dbReference>
<dbReference type="Proteomes" id="UP001207337">
    <property type="component" value="Unassembled WGS sequence"/>
</dbReference>
<name>A0ABT3Q2L2_9BACT</name>
<dbReference type="RefSeq" id="WP_265791555.1">
    <property type="nucleotide sequence ID" value="NZ_BAABRS010000005.1"/>
</dbReference>
<dbReference type="PANTHER" id="PTHR36444">
    <property type="entry name" value="TRANSCRIPTIONAL REGULATOR PROTEIN YOBU-RELATED"/>
    <property type="match status" value="1"/>
</dbReference>
<dbReference type="PANTHER" id="PTHR36444:SF3">
    <property type="entry name" value="TRANSCRIPTIONAL ACTIVATOR, PUTATIVE-RELATED"/>
    <property type="match status" value="1"/>
</dbReference>
<dbReference type="Gene3D" id="3.20.80.10">
    <property type="entry name" value="Regulatory factor, effector binding domain"/>
    <property type="match status" value="1"/>
</dbReference>
<evidence type="ECO:0000259" key="1">
    <source>
        <dbReference type="SMART" id="SM00871"/>
    </source>
</evidence>
<dbReference type="SUPFAM" id="SSF55136">
    <property type="entry name" value="Probable bacterial effector-binding domain"/>
    <property type="match status" value="1"/>
</dbReference>
<dbReference type="InterPro" id="IPR011256">
    <property type="entry name" value="Reg_factor_effector_dom_sf"/>
</dbReference>
<organism evidence="2 3">
    <name type="scientific">Fodinibius salicampi</name>
    <dbReference type="NCBI Taxonomy" id="1920655"/>
    <lineage>
        <taxon>Bacteria</taxon>
        <taxon>Pseudomonadati</taxon>
        <taxon>Balneolota</taxon>
        <taxon>Balneolia</taxon>
        <taxon>Balneolales</taxon>
        <taxon>Balneolaceae</taxon>
        <taxon>Fodinibius</taxon>
    </lineage>
</organism>
<sequence length="144" mass="16630">MKIVEKEAFTVIGIKVEADWQSLHKVMPPSWEKAKGRLNEIEGRKEDVMMDVSLDVTDGQYTQLIGVEVEKDSEVPDKMEKVDIPIQKYIYEQHQGALEGIAETFGRMYDWAEENDIEAGDFKIDYGYRKGNSDQVHELYIKVL</sequence>
<dbReference type="InterPro" id="IPR010499">
    <property type="entry name" value="AraC_E-bd"/>
</dbReference>
<dbReference type="InterPro" id="IPR029441">
    <property type="entry name" value="Cass2"/>
</dbReference>
<accession>A0ABT3Q2L2</accession>
<feature type="domain" description="AraC effector-binding" evidence="1">
    <location>
        <begin position="1"/>
        <end position="144"/>
    </location>
</feature>